<dbReference type="EMBL" id="VJOL01000020">
    <property type="protein sequence ID" value="TSE29796.1"/>
    <property type="molecule type" value="Genomic_DNA"/>
</dbReference>
<keyword evidence="3" id="KW-1185">Reference proteome</keyword>
<evidence type="ECO:0000313" key="2">
    <source>
        <dbReference type="EMBL" id="TSE29796.1"/>
    </source>
</evidence>
<proteinExistence type="predicted"/>
<sequence length="30" mass="3442">MMERVLDGFEGMPEHIERDRAGLGDPVRLD</sequence>
<comment type="caution">
    <text evidence="2">The sequence shown here is derived from an EMBL/GenBank/DDBJ whole genome shotgun (WGS) entry which is preliminary data.</text>
</comment>
<reference evidence="2 3" key="1">
    <citation type="submission" date="2019-07" db="EMBL/GenBank/DDBJ databases">
        <title>Tepidimonas thermarum AA-1 draft genome.</title>
        <authorList>
            <person name="Da Costa M.S."/>
            <person name="Froufe H.J.C."/>
            <person name="Egas C."/>
            <person name="Albuquerque L."/>
        </authorList>
    </citation>
    <scope>NUCLEOTIDE SEQUENCE [LARGE SCALE GENOMIC DNA]</scope>
    <source>
        <strain evidence="2 3">AA-1</strain>
    </source>
</reference>
<organism evidence="2 3">
    <name type="scientific">Tepidimonas thermarum</name>
    <dbReference type="NCBI Taxonomy" id="335431"/>
    <lineage>
        <taxon>Bacteria</taxon>
        <taxon>Pseudomonadati</taxon>
        <taxon>Pseudomonadota</taxon>
        <taxon>Betaproteobacteria</taxon>
        <taxon>Burkholderiales</taxon>
        <taxon>Tepidimonas</taxon>
    </lineage>
</organism>
<accession>A0A554X210</accession>
<name>A0A554X210_9BURK</name>
<gene>
    <name evidence="2" type="ORF">Tther_01318</name>
</gene>
<protein>
    <submittedName>
        <fullName evidence="2">Uncharacterized protein</fullName>
    </submittedName>
</protein>
<feature type="region of interest" description="Disordered" evidence="1">
    <location>
        <begin position="1"/>
        <end position="30"/>
    </location>
</feature>
<evidence type="ECO:0000313" key="3">
    <source>
        <dbReference type="Proteomes" id="UP000318542"/>
    </source>
</evidence>
<dbReference type="Proteomes" id="UP000318542">
    <property type="component" value="Unassembled WGS sequence"/>
</dbReference>
<evidence type="ECO:0000256" key="1">
    <source>
        <dbReference type="SAM" id="MobiDB-lite"/>
    </source>
</evidence>
<dbReference type="AlphaFoldDB" id="A0A554X210"/>